<accession>K5EAV6</accession>
<evidence type="ECO:0000313" key="1">
    <source>
        <dbReference type="EMBL" id="EKK02961.1"/>
    </source>
</evidence>
<reference evidence="1 2" key="1">
    <citation type="journal article" date="2013" name="Mar. Genomics">
        <title>Expression of sulfatases in Rhodopirellula baltica and the diversity of sulfatases in the genus Rhodopirellula.</title>
        <authorList>
            <person name="Wegner C.E."/>
            <person name="Richter-Heitmann T."/>
            <person name="Klindworth A."/>
            <person name="Klockow C."/>
            <person name="Richter M."/>
            <person name="Achstetter T."/>
            <person name="Glockner F.O."/>
            <person name="Harder J."/>
        </authorList>
    </citation>
    <scope>NUCLEOTIDE SEQUENCE [LARGE SCALE GENOMIC DNA]</scope>
    <source>
        <strain evidence="1 2">SH28</strain>
    </source>
</reference>
<name>K5EAV6_RHOBT</name>
<evidence type="ECO:0000313" key="2">
    <source>
        <dbReference type="Proteomes" id="UP000007993"/>
    </source>
</evidence>
<dbReference type="AlphaFoldDB" id="K5EAV6"/>
<dbReference type="EMBL" id="AMCW01000040">
    <property type="protein sequence ID" value="EKK02961.1"/>
    <property type="molecule type" value="Genomic_DNA"/>
</dbReference>
<gene>
    <name evidence="1" type="ORF">RBSH_01654</name>
</gene>
<protein>
    <submittedName>
        <fullName evidence="1">Uncharacterized protein</fullName>
    </submittedName>
</protein>
<dbReference type="Proteomes" id="UP000007993">
    <property type="component" value="Unassembled WGS sequence"/>
</dbReference>
<sequence>MASFRFLDGSDEILVAAILSQSMLEGSVENVSPRTPVRRQRSRQREWGGGKVRCFSVHC</sequence>
<comment type="caution">
    <text evidence="1">The sequence shown here is derived from an EMBL/GenBank/DDBJ whole genome shotgun (WGS) entry which is preliminary data.</text>
</comment>
<dbReference type="PATRIC" id="fig|993517.3.peg.1798"/>
<organism evidence="1 2">
    <name type="scientific">Rhodopirellula baltica SH28</name>
    <dbReference type="NCBI Taxonomy" id="993517"/>
    <lineage>
        <taxon>Bacteria</taxon>
        <taxon>Pseudomonadati</taxon>
        <taxon>Planctomycetota</taxon>
        <taxon>Planctomycetia</taxon>
        <taxon>Pirellulales</taxon>
        <taxon>Pirellulaceae</taxon>
        <taxon>Rhodopirellula</taxon>
    </lineage>
</organism>
<proteinExistence type="predicted"/>